<reference evidence="3" key="1">
    <citation type="journal article" date="2019" name="Int. J. Syst. Evol. Microbiol.">
        <title>The Global Catalogue of Microorganisms (GCM) 10K type strain sequencing project: providing services to taxonomists for standard genome sequencing and annotation.</title>
        <authorList>
            <consortium name="The Broad Institute Genomics Platform"/>
            <consortium name="The Broad Institute Genome Sequencing Center for Infectious Disease"/>
            <person name="Wu L."/>
            <person name="Ma J."/>
        </authorList>
    </citation>
    <scope>NUCLEOTIDE SEQUENCE [LARGE SCALE GENOMIC DNA]</scope>
    <source>
        <strain evidence="3">NBRC 108730</strain>
    </source>
</reference>
<dbReference type="SUPFAM" id="SSF54991">
    <property type="entry name" value="Anticodon-binding domain of PheRS"/>
    <property type="match status" value="1"/>
</dbReference>
<dbReference type="EMBL" id="BSUZ01000001">
    <property type="protein sequence ID" value="GMA85374.1"/>
    <property type="molecule type" value="Genomic_DNA"/>
</dbReference>
<protein>
    <recommendedName>
        <fullName evidence="1">FDX-ACB domain-containing protein</fullName>
    </recommendedName>
</protein>
<dbReference type="Proteomes" id="UP001157017">
    <property type="component" value="Unassembled WGS sequence"/>
</dbReference>
<comment type="caution">
    <text evidence="2">The sequence shown here is derived from an EMBL/GenBank/DDBJ whole genome shotgun (WGS) entry which is preliminary data.</text>
</comment>
<dbReference type="PROSITE" id="PS51447">
    <property type="entry name" value="FDX_ACB"/>
    <property type="match status" value="1"/>
</dbReference>
<feature type="domain" description="FDX-ACB" evidence="1">
    <location>
        <begin position="1"/>
        <end position="46"/>
    </location>
</feature>
<evidence type="ECO:0000259" key="1">
    <source>
        <dbReference type="PROSITE" id="PS51447"/>
    </source>
</evidence>
<dbReference type="InterPro" id="IPR005121">
    <property type="entry name" value="Fdx_antiC-bd"/>
</dbReference>
<gene>
    <name evidence="2" type="ORF">GCM10025868_06240</name>
</gene>
<evidence type="ECO:0000313" key="3">
    <source>
        <dbReference type="Proteomes" id="UP001157017"/>
    </source>
</evidence>
<dbReference type="Gene3D" id="3.30.70.380">
    <property type="entry name" value="Ferrodoxin-fold anticodon-binding domain"/>
    <property type="match status" value="1"/>
</dbReference>
<sequence>MPAGKRSLAYRLVLRAPDRTLTGEEAAAVSEAAVALAVQRTGAEQRV</sequence>
<proteinExistence type="predicted"/>
<dbReference type="InterPro" id="IPR036690">
    <property type="entry name" value="Fdx_antiC-bd_sf"/>
</dbReference>
<name>A0ABQ6JD56_9ACTN</name>
<evidence type="ECO:0000313" key="2">
    <source>
        <dbReference type="EMBL" id="GMA85374.1"/>
    </source>
</evidence>
<dbReference type="Pfam" id="PF03147">
    <property type="entry name" value="FDX-ACB"/>
    <property type="match status" value="1"/>
</dbReference>
<keyword evidence="3" id="KW-1185">Reference proteome</keyword>
<organism evidence="2 3">
    <name type="scientific">Angustibacter aerolatus</name>
    <dbReference type="NCBI Taxonomy" id="1162965"/>
    <lineage>
        <taxon>Bacteria</taxon>
        <taxon>Bacillati</taxon>
        <taxon>Actinomycetota</taxon>
        <taxon>Actinomycetes</taxon>
        <taxon>Kineosporiales</taxon>
        <taxon>Kineosporiaceae</taxon>
    </lineage>
</organism>
<accession>A0ABQ6JD56</accession>